<dbReference type="Proteomes" id="UP001204851">
    <property type="component" value="Unassembled WGS sequence"/>
</dbReference>
<dbReference type="EMBL" id="JAMXMC010000007">
    <property type="protein sequence ID" value="MCO5977663.1"/>
    <property type="molecule type" value="Genomic_DNA"/>
</dbReference>
<comment type="caution">
    <text evidence="2">The sequence shown here is derived from an EMBL/GenBank/DDBJ whole genome shotgun (WGS) entry which is preliminary data.</text>
</comment>
<keyword evidence="1" id="KW-0472">Membrane</keyword>
<evidence type="ECO:0000313" key="2">
    <source>
        <dbReference type="EMBL" id="MCO5977663.1"/>
    </source>
</evidence>
<gene>
    <name evidence="2" type="ORF">M0L44_13220</name>
</gene>
<sequence>MNEFMKLLREQRWDDHRFYHQCRINQSLHLLSALSFLVAYFLLFKDPAAAGLLGWGVSMVSRQAGHFFFEPRGYDRVNDVSFQYKEDVKVGYNLRRKVVLMGIWVAVPALLALSPSLFGLIEPAGETGGLVSGYWHDVGIFWLALGAGGLLFRTVHLFFLQGPLAGLCWMSKILTDPMHDVMLYWKSPFYLLRGQRLDPMAHVAEHDHEAEDVSLT</sequence>
<feature type="transmembrane region" description="Helical" evidence="1">
    <location>
        <begin position="140"/>
        <end position="160"/>
    </location>
</feature>
<evidence type="ECO:0000313" key="3">
    <source>
        <dbReference type="Proteomes" id="UP001204851"/>
    </source>
</evidence>
<protein>
    <recommendedName>
        <fullName evidence="4">DUF962 domain-containing protein</fullName>
    </recommendedName>
</protein>
<keyword evidence="3" id="KW-1185">Reference proteome</keyword>
<evidence type="ECO:0000256" key="1">
    <source>
        <dbReference type="SAM" id="Phobius"/>
    </source>
</evidence>
<keyword evidence="1" id="KW-0812">Transmembrane</keyword>
<organism evidence="2 3">
    <name type="scientific">Ideonella oryzae</name>
    <dbReference type="NCBI Taxonomy" id="2937441"/>
    <lineage>
        <taxon>Bacteria</taxon>
        <taxon>Pseudomonadati</taxon>
        <taxon>Pseudomonadota</taxon>
        <taxon>Betaproteobacteria</taxon>
        <taxon>Burkholderiales</taxon>
        <taxon>Sphaerotilaceae</taxon>
        <taxon>Ideonella</taxon>
    </lineage>
</organism>
<feature type="transmembrane region" description="Helical" evidence="1">
    <location>
        <begin position="98"/>
        <end position="120"/>
    </location>
</feature>
<proteinExistence type="predicted"/>
<reference evidence="2 3" key="1">
    <citation type="submission" date="2022-06" db="EMBL/GenBank/DDBJ databases">
        <title>Ideonella sp. NS12-5 Genome sequencing and assembly.</title>
        <authorList>
            <person name="Jung Y."/>
        </authorList>
    </citation>
    <scope>NUCLEOTIDE SEQUENCE [LARGE SCALE GENOMIC DNA]</scope>
    <source>
        <strain evidence="2 3">NS12-5</strain>
    </source>
</reference>
<evidence type="ECO:0008006" key="4">
    <source>
        <dbReference type="Google" id="ProtNLM"/>
    </source>
</evidence>
<name>A0ABT1BNE2_9BURK</name>
<dbReference type="RefSeq" id="WP_252770163.1">
    <property type="nucleotide sequence ID" value="NZ_JAMXMC010000007.1"/>
</dbReference>
<accession>A0ABT1BNE2</accession>
<keyword evidence="1" id="KW-1133">Transmembrane helix</keyword>